<evidence type="ECO:0000256" key="4">
    <source>
        <dbReference type="RuleBase" id="RU003887"/>
    </source>
</evidence>
<protein>
    <recommendedName>
        <fullName evidence="4">Pseudouridine synthase</fullName>
        <ecNumber evidence="4">5.4.99.-</ecNumber>
    </recommendedName>
</protein>
<dbReference type="InterPro" id="IPR002942">
    <property type="entry name" value="S4_RNA-bd"/>
</dbReference>
<dbReference type="SUPFAM" id="SSF55120">
    <property type="entry name" value="Pseudouridine synthase"/>
    <property type="match status" value="1"/>
</dbReference>
<evidence type="ECO:0000259" key="5">
    <source>
        <dbReference type="SMART" id="SM00363"/>
    </source>
</evidence>
<dbReference type="Pfam" id="PF00849">
    <property type="entry name" value="PseudoU_synth_2"/>
    <property type="match status" value="1"/>
</dbReference>
<dbReference type="FunFam" id="3.10.290.10:FF:000003">
    <property type="entry name" value="Pseudouridine synthase"/>
    <property type="match status" value="1"/>
</dbReference>
<dbReference type="SUPFAM" id="SSF55174">
    <property type="entry name" value="Alpha-L RNA-binding motif"/>
    <property type="match status" value="1"/>
</dbReference>
<dbReference type="GO" id="GO:0000455">
    <property type="term" value="P:enzyme-directed rRNA pseudouridine synthesis"/>
    <property type="evidence" value="ECO:0007669"/>
    <property type="project" value="UniProtKB-ARBA"/>
</dbReference>
<dbReference type="PROSITE" id="PS50889">
    <property type="entry name" value="S4"/>
    <property type="match status" value="1"/>
</dbReference>
<accession>A0A449ARD5</accession>
<proteinExistence type="inferred from homology"/>
<dbReference type="RefSeq" id="WP_004795339.1">
    <property type="nucleotide sequence ID" value="NZ_LR215010.1"/>
</dbReference>
<dbReference type="InterPro" id="IPR050343">
    <property type="entry name" value="RsuA_PseudoU_synthase"/>
</dbReference>
<evidence type="ECO:0000256" key="1">
    <source>
        <dbReference type="ARBA" id="ARBA00008348"/>
    </source>
</evidence>
<dbReference type="Gene3D" id="3.30.70.580">
    <property type="entry name" value="Pseudouridine synthase I, catalytic domain, N-terminal subdomain"/>
    <property type="match status" value="1"/>
</dbReference>
<evidence type="ECO:0000313" key="7">
    <source>
        <dbReference type="Proteomes" id="UP000290495"/>
    </source>
</evidence>
<feature type="domain" description="RNA-binding S4" evidence="5">
    <location>
        <begin position="4"/>
        <end position="71"/>
    </location>
</feature>
<keyword evidence="3" id="KW-0694">RNA-binding</keyword>
<dbReference type="GO" id="GO:0120159">
    <property type="term" value="F:rRNA pseudouridine synthase activity"/>
    <property type="evidence" value="ECO:0007669"/>
    <property type="project" value="UniProtKB-ARBA"/>
</dbReference>
<keyword evidence="2 4" id="KW-0413">Isomerase</keyword>
<dbReference type="Gene3D" id="3.30.70.1560">
    <property type="entry name" value="Alpha-L RNA-binding motif"/>
    <property type="match status" value="1"/>
</dbReference>
<dbReference type="InterPro" id="IPR018496">
    <property type="entry name" value="PsdUridine_synth_RsuA/RluB_CS"/>
</dbReference>
<dbReference type="EC" id="5.4.99.-" evidence="4"/>
<dbReference type="InterPro" id="IPR020103">
    <property type="entry name" value="PsdUridine_synth_cat_dom_sf"/>
</dbReference>
<dbReference type="InterPro" id="IPR006145">
    <property type="entry name" value="PsdUridine_synth_RsuA/RluA"/>
</dbReference>
<dbReference type="InterPro" id="IPR000748">
    <property type="entry name" value="PsdUridine_synth_RsuA/RluB/E/F"/>
</dbReference>
<dbReference type="PROSITE" id="PS01149">
    <property type="entry name" value="PSI_RSU"/>
    <property type="match status" value="1"/>
</dbReference>
<dbReference type="PANTHER" id="PTHR47683">
    <property type="entry name" value="PSEUDOURIDINE SYNTHASE FAMILY PROTEIN-RELATED"/>
    <property type="match status" value="1"/>
</dbReference>
<dbReference type="Proteomes" id="UP000290495">
    <property type="component" value="Chromosome"/>
</dbReference>
<sequence>MEKERIQKLLSMSGVASRREAESFILQGRVKVNGVVAKLGDKASYSDEILFDNKPINPEEEKVYFVLNKPPKTICSLKDHLGRTLVTDLISTPFKIFPVGRLDYDTTGVLILTNDGDLSNKLLHPKYKIFRVYRARLNEPLSKNELKALNGVVVVNNVESHQDVIPAGEDSPKSYLVVLSMGTYHHVKELFKTVNKTVLNLKRIEYAGITVEKMPLGSYRKLTFKEVKNLKHLVRIQEEELKKLDKKS</sequence>
<organism evidence="6 7">
    <name type="scientific">Mycoplasmopsis canis</name>
    <dbReference type="NCBI Taxonomy" id="29555"/>
    <lineage>
        <taxon>Bacteria</taxon>
        <taxon>Bacillati</taxon>
        <taxon>Mycoplasmatota</taxon>
        <taxon>Mycoplasmoidales</taxon>
        <taxon>Metamycoplasmataceae</taxon>
        <taxon>Mycoplasmopsis</taxon>
    </lineage>
</organism>
<dbReference type="Gene3D" id="3.10.290.10">
    <property type="entry name" value="RNA-binding S4 domain"/>
    <property type="match status" value="1"/>
</dbReference>
<dbReference type="PANTHER" id="PTHR47683:SF2">
    <property type="entry name" value="RNA-BINDING S4 DOMAIN-CONTAINING PROTEIN"/>
    <property type="match status" value="1"/>
</dbReference>
<evidence type="ECO:0000256" key="2">
    <source>
        <dbReference type="ARBA" id="ARBA00023235"/>
    </source>
</evidence>
<reference evidence="6 7" key="1">
    <citation type="submission" date="2019-01" db="EMBL/GenBank/DDBJ databases">
        <authorList>
            <consortium name="Pathogen Informatics"/>
        </authorList>
    </citation>
    <scope>NUCLEOTIDE SEQUENCE [LARGE SCALE GENOMIC DNA]</scope>
    <source>
        <strain evidence="6 7">NCTC10146</strain>
    </source>
</reference>
<gene>
    <name evidence="6" type="primary">MCYN0163</name>
    <name evidence="6" type="ORF">NCTC10146_00586</name>
</gene>
<dbReference type="CDD" id="cd00165">
    <property type="entry name" value="S4"/>
    <property type="match status" value="1"/>
</dbReference>
<dbReference type="GO" id="GO:0003723">
    <property type="term" value="F:RNA binding"/>
    <property type="evidence" value="ECO:0007669"/>
    <property type="project" value="UniProtKB-KW"/>
</dbReference>
<dbReference type="NCBIfam" id="TIGR00093">
    <property type="entry name" value="pseudouridine synthase"/>
    <property type="match status" value="1"/>
</dbReference>
<evidence type="ECO:0000256" key="3">
    <source>
        <dbReference type="PROSITE-ProRule" id="PRU00182"/>
    </source>
</evidence>
<dbReference type="InterPro" id="IPR042092">
    <property type="entry name" value="PsdUridine_s_RsuA/RluB/E/F_cat"/>
</dbReference>
<comment type="similarity">
    <text evidence="1 4">Belongs to the pseudouridine synthase RsuA family.</text>
</comment>
<evidence type="ECO:0000313" key="6">
    <source>
        <dbReference type="EMBL" id="VEU69103.1"/>
    </source>
</evidence>
<name>A0A449ARD5_9BACT</name>
<dbReference type="AlphaFoldDB" id="A0A449ARD5"/>
<dbReference type="InterPro" id="IPR036986">
    <property type="entry name" value="S4_RNA-bd_sf"/>
</dbReference>
<dbReference type="SMART" id="SM00363">
    <property type="entry name" value="S4"/>
    <property type="match status" value="1"/>
</dbReference>
<dbReference type="EMBL" id="LR215010">
    <property type="protein sequence ID" value="VEU69103.1"/>
    <property type="molecule type" value="Genomic_DNA"/>
</dbReference>
<dbReference type="Pfam" id="PF01479">
    <property type="entry name" value="S4"/>
    <property type="match status" value="1"/>
</dbReference>
<dbReference type="InterPro" id="IPR020094">
    <property type="entry name" value="TruA/RsuA/RluB/E/F_N"/>
</dbReference>